<reference evidence="2" key="4">
    <citation type="submission" date="2024-05" db="EMBL/GenBank/DDBJ databases">
        <authorList>
            <person name="Sun Q."/>
            <person name="Zhou Y."/>
        </authorList>
    </citation>
    <scope>NUCLEOTIDE SEQUENCE</scope>
    <source>
        <strain evidence="2">CGMCC 1.11013</strain>
    </source>
</reference>
<dbReference type="AlphaFoldDB" id="A0A069P5S4"/>
<name>A0A069P5S4_9BURK</name>
<evidence type="ECO:0000313" key="2">
    <source>
        <dbReference type="EMBL" id="GGD57516.1"/>
    </source>
</evidence>
<dbReference type="Pfam" id="PF05437">
    <property type="entry name" value="AzlD"/>
    <property type="match status" value="1"/>
</dbReference>
<dbReference type="InterPro" id="IPR008407">
    <property type="entry name" value="Brnchd-chn_aa_trnsp_AzlD"/>
</dbReference>
<evidence type="ECO:0000256" key="1">
    <source>
        <dbReference type="SAM" id="Phobius"/>
    </source>
</evidence>
<organism evidence="3 4">
    <name type="scientific">Caballeronia grimmiae</name>
    <dbReference type="NCBI Taxonomy" id="1071679"/>
    <lineage>
        <taxon>Bacteria</taxon>
        <taxon>Pseudomonadati</taxon>
        <taxon>Pseudomonadota</taxon>
        <taxon>Betaproteobacteria</taxon>
        <taxon>Burkholderiales</taxon>
        <taxon>Burkholderiaceae</taxon>
        <taxon>Caballeronia</taxon>
    </lineage>
</organism>
<evidence type="ECO:0000313" key="4">
    <source>
        <dbReference type="Proteomes" id="UP000027439"/>
    </source>
</evidence>
<feature type="transmembrane region" description="Helical" evidence="1">
    <location>
        <begin position="6"/>
        <end position="28"/>
    </location>
</feature>
<accession>A0A069P5S4</accession>
<protein>
    <submittedName>
        <fullName evidence="3">Branched-chain amino acid transporter</fullName>
    </submittedName>
</protein>
<comment type="caution">
    <text evidence="3">The sequence shown here is derived from an EMBL/GenBank/DDBJ whole genome shotgun (WGS) entry which is preliminary data.</text>
</comment>
<proteinExistence type="predicted"/>
<sequence length="107" mass="11389">MTSLQTWLAILGMGLVTAATRAFFLFGGERTVLPPRVQRVLRYAPAAALAAVVVPGVLETPAGLSVALSNHAMWASLAALAYYLWRRGMMGTIAVGMIAFTLLRLVA</sequence>
<keyword evidence="1" id="KW-0812">Transmembrane</keyword>
<evidence type="ECO:0000313" key="3">
    <source>
        <dbReference type="EMBL" id="KDR36030.1"/>
    </source>
</evidence>
<dbReference type="STRING" id="1071679.BG57_20705"/>
<keyword evidence="1" id="KW-0472">Membrane</keyword>
<gene>
    <name evidence="3" type="ORF">BG57_20705</name>
    <name evidence="2" type="ORF">GCM10010985_09240</name>
</gene>
<dbReference type="eggNOG" id="COG4392">
    <property type="taxonomic scope" value="Bacteria"/>
</dbReference>
<dbReference type="Proteomes" id="UP000597138">
    <property type="component" value="Unassembled WGS sequence"/>
</dbReference>
<keyword evidence="5" id="KW-1185">Reference proteome</keyword>
<dbReference type="EMBL" id="BMEG01000001">
    <property type="protein sequence ID" value="GGD57516.1"/>
    <property type="molecule type" value="Genomic_DNA"/>
</dbReference>
<dbReference type="RefSeq" id="WP_035961316.1">
    <property type="nucleotide sequence ID" value="NZ_BMEG01000001.1"/>
</dbReference>
<reference evidence="3 4" key="2">
    <citation type="submission" date="2014-03" db="EMBL/GenBank/DDBJ databases">
        <title>Draft Genome Sequences of Four Burkholderia Strains.</title>
        <authorList>
            <person name="Liu X.Y."/>
            <person name="Li C.X."/>
            <person name="Xu J.H."/>
        </authorList>
    </citation>
    <scope>NUCLEOTIDE SEQUENCE [LARGE SCALE GENOMIC DNA]</scope>
    <source>
        <strain evidence="3 4">R27</strain>
    </source>
</reference>
<feature type="transmembrane region" description="Helical" evidence="1">
    <location>
        <begin position="89"/>
        <end position="106"/>
    </location>
</feature>
<evidence type="ECO:0000313" key="5">
    <source>
        <dbReference type="Proteomes" id="UP000597138"/>
    </source>
</evidence>
<feature type="transmembrane region" description="Helical" evidence="1">
    <location>
        <begin position="40"/>
        <end position="58"/>
    </location>
</feature>
<reference evidence="5" key="3">
    <citation type="journal article" date="2019" name="Int. J. Syst. Evol. Microbiol.">
        <title>The Global Catalogue of Microorganisms (GCM) 10K type strain sequencing project: providing services to taxonomists for standard genome sequencing and annotation.</title>
        <authorList>
            <consortium name="The Broad Institute Genomics Platform"/>
            <consortium name="The Broad Institute Genome Sequencing Center for Infectious Disease"/>
            <person name="Wu L."/>
            <person name="Ma J."/>
        </authorList>
    </citation>
    <scope>NUCLEOTIDE SEQUENCE [LARGE SCALE GENOMIC DNA]</scope>
    <source>
        <strain evidence="5">CGMCC 1.11013</strain>
    </source>
</reference>
<keyword evidence="1" id="KW-1133">Transmembrane helix</keyword>
<dbReference type="OrthoDB" id="5465192at2"/>
<reference evidence="2" key="1">
    <citation type="journal article" date="2014" name="Int. J. Syst. Evol. Microbiol.">
        <title>Complete genome of a new Firmicutes species belonging to the dominant human colonic microbiota ('Ruminococcus bicirculans') reveals two chromosomes and a selective capacity to utilize plant glucans.</title>
        <authorList>
            <consortium name="NISC Comparative Sequencing Program"/>
            <person name="Wegmann U."/>
            <person name="Louis P."/>
            <person name="Goesmann A."/>
            <person name="Henrissat B."/>
            <person name="Duncan S.H."/>
            <person name="Flint H.J."/>
        </authorList>
    </citation>
    <scope>NUCLEOTIDE SEQUENCE</scope>
    <source>
        <strain evidence="2">CGMCC 1.11013</strain>
    </source>
</reference>
<dbReference type="EMBL" id="JFHE01000004">
    <property type="protein sequence ID" value="KDR36030.1"/>
    <property type="molecule type" value="Genomic_DNA"/>
</dbReference>
<dbReference type="Proteomes" id="UP000027439">
    <property type="component" value="Unassembled WGS sequence"/>
</dbReference>